<feature type="transmembrane region" description="Helical" evidence="8">
    <location>
        <begin position="328"/>
        <end position="350"/>
    </location>
</feature>
<evidence type="ECO:0000259" key="9">
    <source>
        <dbReference type="PROSITE" id="PS50850"/>
    </source>
</evidence>
<protein>
    <submittedName>
        <fullName evidence="10">AmpG family muropeptide MFS transporter</fullName>
    </submittedName>
</protein>
<evidence type="ECO:0000313" key="11">
    <source>
        <dbReference type="Proteomes" id="UP001291687"/>
    </source>
</evidence>
<dbReference type="Pfam" id="PF07690">
    <property type="entry name" value="MFS_1"/>
    <property type="match status" value="1"/>
</dbReference>
<dbReference type="RefSeq" id="WP_322776754.1">
    <property type="nucleotide sequence ID" value="NZ_JARJFB010000053.1"/>
</dbReference>
<keyword evidence="4" id="KW-0997">Cell inner membrane</keyword>
<feature type="transmembrane region" description="Helical" evidence="8">
    <location>
        <begin position="111"/>
        <end position="135"/>
    </location>
</feature>
<accession>A0ABU5NCI7</accession>
<feature type="transmembrane region" description="Helical" evidence="8">
    <location>
        <begin position="233"/>
        <end position="258"/>
    </location>
</feature>
<keyword evidence="4" id="KW-1003">Cell membrane</keyword>
<feature type="transmembrane region" description="Helical" evidence="8">
    <location>
        <begin position="147"/>
        <end position="170"/>
    </location>
</feature>
<dbReference type="InterPro" id="IPR036259">
    <property type="entry name" value="MFS_trans_sf"/>
</dbReference>
<comment type="similarity">
    <text evidence="2">Belongs to the major facilitator superfamily.</text>
</comment>
<sequence>MNQSNILKLFTDYRQFQIFILGIFSGMPLFIIYSTIAAWMKGANIDIAIITSFAAARVFYSLKVFWSPLIDHLKLPIIHRIGRRKSWMCLISGIIAFIIFSYSKLDPNESIGMIYILTIALGVASATLDIVIDAFRIDTIEKEKLSVAAANAVFGYRVGGLIAVAGAFFVAEDYGWNIAFLAISSLYFIGIFFILTLKEPKIEQAVINILSISSWRLMTIDPFADFLKRDGAIVILLAVIFYKLGDAMLGVVAMPFYIELGFTLKEIGAITKVFGLIATIGGAYVGGVIMYRYGSIKGLIFCGIAQAITNLAFVWLHHQGHDTNALMIAISIENMASGMGDAALVGYLSYLCNKQFSATQYALLSSLSGLFSHTIVGFGGSIMKLMGWDNYFIMTVFLAIPGLLLLLYLNKRFEGKTT</sequence>
<evidence type="ECO:0000256" key="1">
    <source>
        <dbReference type="ARBA" id="ARBA00004429"/>
    </source>
</evidence>
<dbReference type="PANTHER" id="PTHR12778:SF10">
    <property type="entry name" value="MAJOR FACILITATOR SUPERFAMILY DOMAIN-CONTAINING PROTEIN 3"/>
    <property type="match status" value="1"/>
</dbReference>
<name>A0ABU5NCI7_9RICK</name>
<evidence type="ECO:0000256" key="8">
    <source>
        <dbReference type="SAM" id="Phobius"/>
    </source>
</evidence>
<keyword evidence="3" id="KW-0813">Transport</keyword>
<dbReference type="NCBIfam" id="TIGR00901">
    <property type="entry name" value="2A0125"/>
    <property type="match status" value="1"/>
</dbReference>
<keyword evidence="7 8" id="KW-0472">Membrane</keyword>
<evidence type="ECO:0000256" key="5">
    <source>
        <dbReference type="ARBA" id="ARBA00022692"/>
    </source>
</evidence>
<keyword evidence="6 8" id="KW-1133">Transmembrane helix</keyword>
<keyword evidence="11" id="KW-1185">Reference proteome</keyword>
<feature type="transmembrane region" description="Helical" evidence="8">
    <location>
        <begin position="87"/>
        <end position="105"/>
    </location>
</feature>
<feature type="transmembrane region" description="Helical" evidence="8">
    <location>
        <begin position="270"/>
        <end position="291"/>
    </location>
</feature>
<feature type="transmembrane region" description="Helical" evidence="8">
    <location>
        <begin position="176"/>
        <end position="197"/>
    </location>
</feature>
<dbReference type="PANTHER" id="PTHR12778">
    <property type="entry name" value="SOLUTE CARRIER FAMILY 33 ACETYL-COA TRANSPORTER -RELATED"/>
    <property type="match status" value="1"/>
</dbReference>
<evidence type="ECO:0000256" key="3">
    <source>
        <dbReference type="ARBA" id="ARBA00022448"/>
    </source>
</evidence>
<dbReference type="InterPro" id="IPR020846">
    <property type="entry name" value="MFS_dom"/>
</dbReference>
<evidence type="ECO:0000313" key="10">
    <source>
        <dbReference type="EMBL" id="MEA0970857.1"/>
    </source>
</evidence>
<dbReference type="InterPro" id="IPR011701">
    <property type="entry name" value="MFS"/>
</dbReference>
<feature type="transmembrane region" description="Helical" evidence="8">
    <location>
        <begin position="18"/>
        <end position="39"/>
    </location>
</feature>
<comment type="subcellular location">
    <subcellularLocation>
        <location evidence="1">Cell inner membrane</location>
        <topology evidence="1">Multi-pass membrane protein</topology>
    </subcellularLocation>
</comment>
<reference evidence="10 11" key="1">
    <citation type="submission" date="2023-03" db="EMBL/GenBank/DDBJ databases">
        <title>Host association and intracellularity evolved multiple times independently in the Rickettsiales.</title>
        <authorList>
            <person name="Castelli M."/>
            <person name="Nardi T."/>
            <person name="Gammuto L."/>
            <person name="Bellinzona G."/>
            <person name="Sabaneyeva E."/>
            <person name="Potekhin A."/>
            <person name="Serra V."/>
            <person name="Petroni G."/>
            <person name="Sassera D."/>
        </authorList>
    </citation>
    <scope>NUCLEOTIDE SEQUENCE [LARGE SCALE GENOMIC DNA]</scope>
    <source>
        <strain evidence="10 11">Sr 2-6</strain>
    </source>
</reference>
<dbReference type="EMBL" id="JARJFB010000053">
    <property type="protein sequence ID" value="MEA0970857.1"/>
    <property type="molecule type" value="Genomic_DNA"/>
</dbReference>
<dbReference type="SUPFAM" id="SSF103473">
    <property type="entry name" value="MFS general substrate transporter"/>
    <property type="match status" value="1"/>
</dbReference>
<dbReference type="InterPro" id="IPR004752">
    <property type="entry name" value="AmpG_permease/AT-1"/>
</dbReference>
<keyword evidence="5 8" id="KW-0812">Transmembrane</keyword>
<dbReference type="PROSITE" id="PS50850">
    <property type="entry name" value="MFS"/>
    <property type="match status" value="1"/>
</dbReference>
<dbReference type="Gene3D" id="1.20.1250.20">
    <property type="entry name" value="MFS general substrate transporter like domains"/>
    <property type="match status" value="2"/>
</dbReference>
<feature type="transmembrane region" description="Helical" evidence="8">
    <location>
        <begin position="298"/>
        <end position="316"/>
    </location>
</feature>
<gene>
    <name evidence="10" type="ORF">Megvenef_00826</name>
</gene>
<feature type="transmembrane region" description="Helical" evidence="8">
    <location>
        <begin position="362"/>
        <end position="385"/>
    </location>
</feature>
<evidence type="ECO:0000256" key="2">
    <source>
        <dbReference type="ARBA" id="ARBA00008335"/>
    </source>
</evidence>
<evidence type="ECO:0000256" key="6">
    <source>
        <dbReference type="ARBA" id="ARBA00022989"/>
    </source>
</evidence>
<feature type="transmembrane region" description="Helical" evidence="8">
    <location>
        <begin position="391"/>
        <end position="409"/>
    </location>
</feature>
<comment type="caution">
    <text evidence="10">The sequence shown here is derived from an EMBL/GenBank/DDBJ whole genome shotgun (WGS) entry which is preliminary data.</text>
</comment>
<evidence type="ECO:0000256" key="4">
    <source>
        <dbReference type="ARBA" id="ARBA00022519"/>
    </source>
</evidence>
<evidence type="ECO:0000256" key="7">
    <source>
        <dbReference type="ARBA" id="ARBA00023136"/>
    </source>
</evidence>
<dbReference type="Proteomes" id="UP001291687">
    <property type="component" value="Unassembled WGS sequence"/>
</dbReference>
<organism evidence="10 11">
    <name type="scientific">Candidatus Megaera venefica</name>
    <dbReference type="NCBI Taxonomy" id="2055910"/>
    <lineage>
        <taxon>Bacteria</taxon>
        <taxon>Pseudomonadati</taxon>
        <taxon>Pseudomonadota</taxon>
        <taxon>Alphaproteobacteria</taxon>
        <taxon>Rickettsiales</taxon>
        <taxon>Rickettsiaceae</taxon>
        <taxon>Candidatus Megaera</taxon>
    </lineage>
</organism>
<feature type="domain" description="Major facilitator superfamily (MFS) profile" evidence="9">
    <location>
        <begin position="14"/>
        <end position="414"/>
    </location>
</feature>
<proteinExistence type="inferred from homology"/>